<feature type="transmembrane region" description="Helical" evidence="6">
    <location>
        <begin position="153"/>
        <end position="172"/>
    </location>
</feature>
<evidence type="ECO:0000259" key="7">
    <source>
        <dbReference type="Pfam" id="PF00482"/>
    </source>
</evidence>
<dbReference type="RefSeq" id="WP_237823030.1">
    <property type="nucleotide sequence ID" value="NZ_JAKLTQ010000014.1"/>
</dbReference>
<dbReference type="PANTHER" id="PTHR35007:SF4">
    <property type="entry name" value="CONSERVED TRANSMEMBRANE PROTEIN-RELATED"/>
    <property type="match status" value="1"/>
</dbReference>
<dbReference type="Proteomes" id="UP001165368">
    <property type="component" value="Unassembled WGS sequence"/>
</dbReference>
<keyword evidence="9" id="KW-1185">Reference proteome</keyword>
<gene>
    <name evidence="8" type="ORF">LVY72_16660</name>
</gene>
<evidence type="ECO:0000256" key="4">
    <source>
        <dbReference type="ARBA" id="ARBA00022989"/>
    </source>
</evidence>
<dbReference type="EMBL" id="JAKLTQ010000014">
    <property type="protein sequence ID" value="MCG2623531.1"/>
    <property type="molecule type" value="Genomic_DNA"/>
</dbReference>
<organism evidence="8 9">
    <name type="scientific">Arthrobacter hankyongi</name>
    <dbReference type="NCBI Taxonomy" id="2904801"/>
    <lineage>
        <taxon>Bacteria</taxon>
        <taxon>Bacillati</taxon>
        <taxon>Actinomycetota</taxon>
        <taxon>Actinomycetes</taxon>
        <taxon>Micrococcales</taxon>
        <taxon>Micrococcaceae</taxon>
        <taxon>Arthrobacter</taxon>
    </lineage>
</organism>
<evidence type="ECO:0000256" key="2">
    <source>
        <dbReference type="ARBA" id="ARBA00022475"/>
    </source>
</evidence>
<accession>A0ABS9LA09</accession>
<protein>
    <submittedName>
        <fullName evidence="8">Type II secretion system F family protein</fullName>
    </submittedName>
</protein>
<evidence type="ECO:0000256" key="6">
    <source>
        <dbReference type="SAM" id="Phobius"/>
    </source>
</evidence>
<reference evidence="8" key="1">
    <citation type="submission" date="2022-01" db="EMBL/GenBank/DDBJ databases">
        <authorList>
            <person name="Jo J.-H."/>
            <person name="Im W.-T."/>
        </authorList>
    </citation>
    <scope>NUCLEOTIDE SEQUENCE</scope>
    <source>
        <strain evidence="8">I2-34</strain>
    </source>
</reference>
<name>A0ABS9LA09_9MICC</name>
<dbReference type="InterPro" id="IPR018076">
    <property type="entry name" value="T2SS_GspF_dom"/>
</dbReference>
<evidence type="ECO:0000313" key="9">
    <source>
        <dbReference type="Proteomes" id="UP001165368"/>
    </source>
</evidence>
<evidence type="ECO:0000313" key="8">
    <source>
        <dbReference type="EMBL" id="MCG2623531.1"/>
    </source>
</evidence>
<sequence length="191" mass="19669">MRQLASLLRSGRTPAAMWQDIARVYDTGSPAPAGTLAAVLAPRIGAAGRAAELGLSVAEALRHGGGPRTGVDPGFDRAWTDLAACWEVSELTGAPLALLLEHYADHLQQELDAAAARRTALAGPKATSALLAWLPLLGLGLGMLMGVDPLGTLLAMPAGWLVLAAGAGLMALGRVWSRRLVAGAADGPERR</sequence>
<comment type="subcellular location">
    <subcellularLocation>
        <location evidence="1">Cell membrane</location>
        <topology evidence="1">Multi-pass membrane protein</topology>
    </subcellularLocation>
</comment>
<evidence type="ECO:0000256" key="5">
    <source>
        <dbReference type="ARBA" id="ARBA00023136"/>
    </source>
</evidence>
<evidence type="ECO:0000256" key="1">
    <source>
        <dbReference type="ARBA" id="ARBA00004651"/>
    </source>
</evidence>
<keyword evidence="5 6" id="KW-0472">Membrane</keyword>
<proteinExistence type="predicted"/>
<keyword evidence="3 6" id="KW-0812">Transmembrane</keyword>
<dbReference type="PANTHER" id="PTHR35007">
    <property type="entry name" value="INTEGRAL MEMBRANE PROTEIN-RELATED"/>
    <property type="match status" value="1"/>
</dbReference>
<evidence type="ECO:0000256" key="3">
    <source>
        <dbReference type="ARBA" id="ARBA00022692"/>
    </source>
</evidence>
<feature type="transmembrane region" description="Helical" evidence="6">
    <location>
        <begin position="126"/>
        <end position="147"/>
    </location>
</feature>
<keyword evidence="2" id="KW-1003">Cell membrane</keyword>
<keyword evidence="4 6" id="KW-1133">Transmembrane helix</keyword>
<feature type="domain" description="Type II secretion system protein GspF" evidence="7">
    <location>
        <begin position="2"/>
        <end position="141"/>
    </location>
</feature>
<comment type="caution">
    <text evidence="8">The sequence shown here is derived from an EMBL/GenBank/DDBJ whole genome shotgun (WGS) entry which is preliminary data.</text>
</comment>
<dbReference type="Pfam" id="PF00482">
    <property type="entry name" value="T2SSF"/>
    <property type="match status" value="1"/>
</dbReference>